<feature type="domain" description="SCP" evidence="2">
    <location>
        <begin position="22"/>
        <end position="83"/>
    </location>
</feature>
<evidence type="ECO:0000256" key="1">
    <source>
        <dbReference type="SAM" id="MobiDB-lite"/>
    </source>
</evidence>
<proteinExistence type="predicted"/>
<dbReference type="AlphaFoldDB" id="A0A2T9YXH7"/>
<dbReference type="OrthoDB" id="568194at2759"/>
<sequence length="182" mass="20317">MWTSTRQTGRQGTNIKVDMRNQQDPAKTGNASVNIALGAGFSYGSISENVAYNAANYRTAVRMWMNSPPHRRNILNPAAVYFGGSQIGSYWTTEFASPSDQSGYSAARAQTEVCPDSFPGDIEQQNSNESNDNQDQNNNQEQDNTQDQNSKKDQDNTQDQNSKKDQDNTQDQNIYKQLKSKS</sequence>
<dbReference type="CDD" id="cd05379">
    <property type="entry name" value="CAP_bacterial"/>
    <property type="match status" value="1"/>
</dbReference>
<feature type="compositionally biased region" description="Basic and acidic residues" evidence="1">
    <location>
        <begin position="149"/>
        <end position="167"/>
    </location>
</feature>
<dbReference type="Gene3D" id="3.40.33.10">
    <property type="entry name" value="CAP"/>
    <property type="match status" value="1"/>
</dbReference>
<name>A0A2T9YXH7_9FUNG</name>
<dbReference type="EMBL" id="MBFR01000020">
    <property type="protein sequence ID" value="PVU97029.1"/>
    <property type="molecule type" value="Genomic_DNA"/>
</dbReference>
<evidence type="ECO:0000259" key="2">
    <source>
        <dbReference type="Pfam" id="PF00188"/>
    </source>
</evidence>
<gene>
    <name evidence="3" type="ORF">BB561_000843</name>
</gene>
<dbReference type="SUPFAM" id="SSF55797">
    <property type="entry name" value="PR-1-like"/>
    <property type="match status" value="1"/>
</dbReference>
<evidence type="ECO:0000313" key="3">
    <source>
        <dbReference type="EMBL" id="PVU97029.1"/>
    </source>
</evidence>
<dbReference type="InterPro" id="IPR035940">
    <property type="entry name" value="CAP_sf"/>
</dbReference>
<dbReference type="PANTHER" id="PTHR31157:SF1">
    <property type="entry name" value="SCP DOMAIN-CONTAINING PROTEIN"/>
    <property type="match status" value="1"/>
</dbReference>
<protein>
    <recommendedName>
        <fullName evidence="2">SCP domain-containing protein</fullName>
    </recommendedName>
</protein>
<organism evidence="3 4">
    <name type="scientific">Smittium simulii</name>
    <dbReference type="NCBI Taxonomy" id="133385"/>
    <lineage>
        <taxon>Eukaryota</taxon>
        <taxon>Fungi</taxon>
        <taxon>Fungi incertae sedis</taxon>
        <taxon>Zoopagomycota</taxon>
        <taxon>Kickxellomycotina</taxon>
        <taxon>Harpellomycetes</taxon>
        <taxon>Harpellales</taxon>
        <taxon>Legeriomycetaceae</taxon>
        <taxon>Smittium</taxon>
    </lineage>
</organism>
<comment type="caution">
    <text evidence="3">The sequence shown here is derived from an EMBL/GenBank/DDBJ whole genome shotgun (WGS) entry which is preliminary data.</text>
</comment>
<accession>A0A2T9YXH7</accession>
<dbReference type="STRING" id="133385.A0A2T9YXH7"/>
<dbReference type="Pfam" id="PF00188">
    <property type="entry name" value="CAP"/>
    <property type="match status" value="1"/>
</dbReference>
<dbReference type="InterPro" id="IPR014044">
    <property type="entry name" value="CAP_dom"/>
</dbReference>
<feature type="compositionally biased region" description="Low complexity" evidence="1">
    <location>
        <begin position="123"/>
        <end position="148"/>
    </location>
</feature>
<keyword evidence="4" id="KW-1185">Reference proteome</keyword>
<feature type="region of interest" description="Disordered" evidence="1">
    <location>
        <begin position="96"/>
        <end position="182"/>
    </location>
</feature>
<dbReference type="Proteomes" id="UP000245383">
    <property type="component" value="Unassembled WGS sequence"/>
</dbReference>
<dbReference type="PANTHER" id="PTHR31157">
    <property type="entry name" value="SCP DOMAIN-CONTAINING PROTEIN"/>
    <property type="match status" value="1"/>
</dbReference>
<reference evidence="3 4" key="1">
    <citation type="journal article" date="2018" name="MBio">
        <title>Comparative Genomics Reveals the Core Gene Toolbox for the Fungus-Insect Symbiosis.</title>
        <authorList>
            <person name="Wang Y."/>
            <person name="Stata M."/>
            <person name="Wang W."/>
            <person name="Stajich J.E."/>
            <person name="White M.M."/>
            <person name="Moncalvo J.M."/>
        </authorList>
    </citation>
    <scope>NUCLEOTIDE SEQUENCE [LARGE SCALE GENOMIC DNA]</scope>
    <source>
        <strain evidence="3 4">SWE-8-4</strain>
    </source>
</reference>
<evidence type="ECO:0000313" key="4">
    <source>
        <dbReference type="Proteomes" id="UP000245383"/>
    </source>
</evidence>